<dbReference type="OrthoDB" id="60752at2759"/>
<dbReference type="RefSeq" id="XP_009830909.1">
    <property type="nucleotide sequence ID" value="XM_009832607.1"/>
</dbReference>
<dbReference type="AlphaFoldDB" id="W4GM53"/>
<dbReference type="EMBL" id="KI913127">
    <property type="protein sequence ID" value="ETV79973.1"/>
    <property type="molecule type" value="Genomic_DNA"/>
</dbReference>
<reference evidence="1" key="1">
    <citation type="submission" date="2013-12" db="EMBL/GenBank/DDBJ databases">
        <title>The Genome Sequence of Aphanomyces astaci APO3.</title>
        <authorList>
            <consortium name="The Broad Institute Genomics Platform"/>
            <person name="Russ C."/>
            <person name="Tyler B."/>
            <person name="van West P."/>
            <person name="Dieguez-Uribeondo J."/>
            <person name="Young S.K."/>
            <person name="Zeng Q."/>
            <person name="Gargeya S."/>
            <person name="Fitzgerald M."/>
            <person name="Abouelleil A."/>
            <person name="Alvarado L."/>
            <person name="Chapman S.B."/>
            <person name="Gainer-Dewar J."/>
            <person name="Goldberg J."/>
            <person name="Griggs A."/>
            <person name="Gujja S."/>
            <person name="Hansen M."/>
            <person name="Howarth C."/>
            <person name="Imamovic A."/>
            <person name="Ireland A."/>
            <person name="Larimer J."/>
            <person name="McCowan C."/>
            <person name="Murphy C."/>
            <person name="Pearson M."/>
            <person name="Poon T.W."/>
            <person name="Priest M."/>
            <person name="Roberts A."/>
            <person name="Saif S."/>
            <person name="Shea T."/>
            <person name="Sykes S."/>
            <person name="Wortman J."/>
            <person name="Nusbaum C."/>
            <person name="Birren B."/>
        </authorList>
    </citation>
    <scope>NUCLEOTIDE SEQUENCE [LARGE SCALE GENOMIC DNA]</scope>
    <source>
        <strain evidence="1">APO3</strain>
    </source>
</reference>
<name>W4GM53_APHAT</name>
<dbReference type="GeneID" id="20809165"/>
<evidence type="ECO:0000313" key="1">
    <source>
        <dbReference type="EMBL" id="ETV79973.1"/>
    </source>
</evidence>
<accession>W4GM53</accession>
<proteinExistence type="predicted"/>
<protein>
    <submittedName>
        <fullName evidence="1">Uncharacterized protein</fullName>
    </submittedName>
</protein>
<sequence length="567" mass="63023">MHTLRAYVFERIVAPTTTRTAHYTNPPGHDPPLPTPLLRVLSTASSPPFVVMSYRRACKTCQRQSPEDIGQCQCEGIYRIPPHNPPSSPLLTPPSTNRLEWAPPPPVLPHHHQYDAHRLGSVEREDLSAMDAGVIPLVQVGDRDMETALATVYYFVSSFPLLPAQIPPLERLWNLPPNAASPFQAMHWWLLNHPPTTTVIPRHYDHILAAVNAVVAHACVHQLPQARAYLRLHATSLLHKADLEHTYRELVHRIYAALDTVVAPLGMTLFSLGHVIVEICDEVPLSTTSPVAVAAAMSSCLTQVRRHMSSPRAFEWFVAQMREMYMAMEVPSLMEVVRPRASSALLDGTWGFDRIVPSTHEMPPPPSWLCPSMLTVLRATTMGLMGFHLTTEASTSSCSVTIQEAMLSDDQVPSSEFILDQTHRVVRVFPNGETTMGVVSHLLAGDYIGAYHRGDGREGPSMAISLFSWPLHGVAAPDEGHAFLGPSKSMCFQVKLHASLVDLNTLHVHMHVFAAPERPMSNGAAVDYWGMDATQRQACYDTPYEELVVELRGQYQRRTNTVAWSNR</sequence>
<dbReference type="VEuPathDB" id="FungiDB:H257_07169"/>
<gene>
    <name evidence="1" type="ORF">H257_07169</name>
</gene>
<organism evidence="1">
    <name type="scientific">Aphanomyces astaci</name>
    <name type="common">Crayfish plague agent</name>
    <dbReference type="NCBI Taxonomy" id="112090"/>
    <lineage>
        <taxon>Eukaryota</taxon>
        <taxon>Sar</taxon>
        <taxon>Stramenopiles</taxon>
        <taxon>Oomycota</taxon>
        <taxon>Saprolegniomycetes</taxon>
        <taxon>Saprolegniales</taxon>
        <taxon>Verrucalvaceae</taxon>
        <taxon>Aphanomyces</taxon>
    </lineage>
</organism>